<reference evidence="1 2" key="1">
    <citation type="submission" date="2017-10" db="EMBL/GenBank/DDBJ databases">
        <title>Draft genome of two endophytic bacteria isolated from 'guarana' Paullinia cupana (Mart.) Ducke.</title>
        <authorList>
            <person name="Siqueira K.A."/>
            <person name="Liotti R.G."/>
            <person name="Mendes T.A."/>
            <person name="Soares M.A."/>
        </authorList>
    </citation>
    <scope>NUCLEOTIDE SEQUENCE [LARGE SCALE GENOMIC DNA]</scope>
    <source>
        <strain evidence="1 2">342</strain>
    </source>
</reference>
<protein>
    <submittedName>
        <fullName evidence="1">Uncharacterized protein</fullName>
    </submittedName>
</protein>
<sequence>MTPAIYMRLKDLFVAEGLTAGFKVQWRQWRDSGKDADQFIVFRPSGGTDIAYDLGGDWYVMVDVIASKSNPDAVDSAVNAIAAYISTQAEADECVGALSLVGSIPSAIPTEEGRLVTRLLVSCTYGE</sequence>
<gene>
    <name evidence="1" type="ORF">CQW29_22725</name>
</gene>
<dbReference type="AlphaFoldDB" id="A0A2S9I5Q2"/>
<dbReference type="OrthoDB" id="6580129at2"/>
<dbReference type="Pfam" id="PF23842">
    <property type="entry name" value="Phage_tail_terminator_3"/>
    <property type="match status" value="1"/>
</dbReference>
<dbReference type="EMBL" id="PDET01000022">
    <property type="protein sequence ID" value="PRD13091.1"/>
    <property type="molecule type" value="Genomic_DNA"/>
</dbReference>
<organism evidence="1 2">
    <name type="scientific">Pantoea coffeiphila</name>
    <dbReference type="NCBI Taxonomy" id="1465635"/>
    <lineage>
        <taxon>Bacteria</taxon>
        <taxon>Pseudomonadati</taxon>
        <taxon>Pseudomonadota</taxon>
        <taxon>Gammaproteobacteria</taxon>
        <taxon>Enterobacterales</taxon>
        <taxon>Erwiniaceae</taxon>
        <taxon>Pantoea</taxon>
    </lineage>
</organism>
<dbReference type="Proteomes" id="UP000239181">
    <property type="component" value="Unassembled WGS sequence"/>
</dbReference>
<accession>A0A2S9I5Q2</accession>
<comment type="caution">
    <text evidence="1">The sequence shown here is derived from an EMBL/GenBank/DDBJ whole genome shotgun (WGS) entry which is preliminary data.</text>
</comment>
<dbReference type="InterPro" id="IPR056950">
    <property type="entry name" value="Phage_tail_terminator_3"/>
</dbReference>
<evidence type="ECO:0000313" key="1">
    <source>
        <dbReference type="EMBL" id="PRD13091.1"/>
    </source>
</evidence>
<dbReference type="RefSeq" id="WP_105595022.1">
    <property type="nucleotide sequence ID" value="NZ_PDET01000022.1"/>
</dbReference>
<keyword evidence="2" id="KW-1185">Reference proteome</keyword>
<name>A0A2S9I5Q2_9GAMM</name>
<proteinExistence type="predicted"/>
<evidence type="ECO:0000313" key="2">
    <source>
        <dbReference type="Proteomes" id="UP000239181"/>
    </source>
</evidence>